<dbReference type="Gene3D" id="3.90.550.10">
    <property type="entry name" value="Spore Coat Polysaccharide Biosynthesis Protein SpsA, Chain A"/>
    <property type="match status" value="1"/>
</dbReference>
<dbReference type="PANTHER" id="PTHR43685:SF2">
    <property type="entry name" value="GLYCOSYLTRANSFERASE 2-LIKE DOMAIN-CONTAINING PROTEIN"/>
    <property type="match status" value="1"/>
</dbReference>
<dbReference type="InterPro" id="IPR001173">
    <property type="entry name" value="Glyco_trans_2-like"/>
</dbReference>
<protein>
    <recommendedName>
        <fullName evidence="7">Glycosyl transferase family 2</fullName>
    </recommendedName>
</protein>
<dbReference type="GO" id="GO:0016740">
    <property type="term" value="F:transferase activity"/>
    <property type="evidence" value="ECO:0007669"/>
    <property type="project" value="UniProtKB-KW"/>
</dbReference>
<dbReference type="InterPro" id="IPR027791">
    <property type="entry name" value="Galactosyl_T_C"/>
</dbReference>
<proteinExistence type="predicted"/>
<keyword evidence="1" id="KW-0808">Transferase</keyword>
<dbReference type="Pfam" id="PF00535">
    <property type="entry name" value="Glycos_transf_2"/>
    <property type="match status" value="1"/>
</dbReference>
<comment type="caution">
    <text evidence="5">The sequence shown here is derived from an EMBL/GenBank/DDBJ whole genome shotgun (WGS) entry which is preliminary data.</text>
</comment>
<organism evidence="5 6">
    <name type="scientific">Potamilus streckersoni</name>
    <dbReference type="NCBI Taxonomy" id="2493646"/>
    <lineage>
        <taxon>Eukaryota</taxon>
        <taxon>Metazoa</taxon>
        <taxon>Spiralia</taxon>
        <taxon>Lophotrochozoa</taxon>
        <taxon>Mollusca</taxon>
        <taxon>Bivalvia</taxon>
        <taxon>Autobranchia</taxon>
        <taxon>Heteroconchia</taxon>
        <taxon>Palaeoheterodonta</taxon>
        <taxon>Unionida</taxon>
        <taxon>Unionoidea</taxon>
        <taxon>Unionidae</taxon>
        <taxon>Ambleminae</taxon>
        <taxon>Lampsilini</taxon>
        <taxon>Potamilus</taxon>
    </lineage>
</organism>
<dbReference type="EMBL" id="JAEAOA010000186">
    <property type="protein sequence ID" value="KAK3604166.1"/>
    <property type="molecule type" value="Genomic_DNA"/>
</dbReference>
<dbReference type="InterPro" id="IPR050834">
    <property type="entry name" value="Glycosyltransf_2"/>
</dbReference>
<evidence type="ECO:0000259" key="3">
    <source>
        <dbReference type="Pfam" id="PF00535"/>
    </source>
</evidence>
<dbReference type="PANTHER" id="PTHR43685">
    <property type="entry name" value="GLYCOSYLTRANSFERASE"/>
    <property type="match status" value="1"/>
</dbReference>
<dbReference type="SUPFAM" id="SSF53448">
    <property type="entry name" value="Nucleotide-diphospho-sugar transferases"/>
    <property type="match status" value="1"/>
</dbReference>
<feature type="domain" description="Glycosyltransferase 2-like" evidence="3">
    <location>
        <begin position="17"/>
        <end position="117"/>
    </location>
</feature>
<evidence type="ECO:0000259" key="4">
    <source>
        <dbReference type="Pfam" id="PF02709"/>
    </source>
</evidence>
<dbReference type="AlphaFoldDB" id="A0AAE0T5V0"/>
<reference evidence="5" key="3">
    <citation type="submission" date="2023-05" db="EMBL/GenBank/DDBJ databases">
        <authorList>
            <person name="Smith C.H."/>
        </authorList>
    </citation>
    <scope>NUCLEOTIDE SEQUENCE</scope>
    <source>
        <strain evidence="5">CHS0354</strain>
        <tissue evidence="5">Mantle</tissue>
    </source>
</reference>
<dbReference type="InterPro" id="IPR029044">
    <property type="entry name" value="Nucleotide-diphossugar_trans"/>
</dbReference>
<gene>
    <name evidence="5" type="ORF">CHS0354_001973</name>
</gene>
<name>A0AAE0T5V0_9BIVA</name>
<accession>A0AAE0T5V0</accession>
<keyword evidence="2" id="KW-1133">Transmembrane helix</keyword>
<sequence length="279" mass="31734">MTPVLQLNLLFTVVKISLIILTYNYPTALAHIFESLIRQTVQPHEVIIADDGSAQETADVIIRYQSVCPFAVHHIWQEKKGFRISLLRNKGIAKSKGDYLIFSDGDRALHPCFIKTLRKTPARAKLKSADARFLPGQYTEQILSVPFSLKNYTAAPRRAFEKNYINSFHLSFLIPLLPVYREPKMLNGGLVGLFREDVMAVDGFDAAYEGWGREDSDFLIRLLHKGIAVKKLKFAGITYHLWHPSVPRDNLSANDRLLEEVIRERRTQPRIGVSALTDC</sequence>
<keyword evidence="2" id="KW-0472">Membrane</keyword>
<feature type="transmembrane region" description="Helical" evidence="2">
    <location>
        <begin position="7"/>
        <end position="25"/>
    </location>
</feature>
<feature type="domain" description="Galactosyltransferase C-terminal" evidence="4">
    <location>
        <begin position="184"/>
        <end position="243"/>
    </location>
</feature>
<dbReference type="Proteomes" id="UP001195483">
    <property type="component" value="Unassembled WGS sequence"/>
</dbReference>
<evidence type="ECO:0000256" key="2">
    <source>
        <dbReference type="SAM" id="Phobius"/>
    </source>
</evidence>
<evidence type="ECO:0000313" key="5">
    <source>
        <dbReference type="EMBL" id="KAK3604166.1"/>
    </source>
</evidence>
<dbReference type="Pfam" id="PF02709">
    <property type="entry name" value="Glyco_transf_7C"/>
    <property type="match status" value="1"/>
</dbReference>
<reference evidence="5" key="2">
    <citation type="journal article" date="2021" name="Genome Biol. Evol.">
        <title>Developing a high-quality reference genome for a parasitic bivalve with doubly uniparental inheritance (Bivalvia: Unionida).</title>
        <authorList>
            <person name="Smith C.H."/>
        </authorList>
    </citation>
    <scope>NUCLEOTIDE SEQUENCE</scope>
    <source>
        <strain evidence="5">CHS0354</strain>
        <tissue evidence="5">Mantle</tissue>
    </source>
</reference>
<evidence type="ECO:0000256" key="1">
    <source>
        <dbReference type="ARBA" id="ARBA00022679"/>
    </source>
</evidence>
<reference evidence="5" key="1">
    <citation type="journal article" date="2021" name="Genome Biol. Evol.">
        <title>A High-Quality Reference Genome for a Parasitic Bivalve with Doubly Uniparental Inheritance (Bivalvia: Unionida).</title>
        <authorList>
            <person name="Smith C.H."/>
        </authorList>
    </citation>
    <scope>NUCLEOTIDE SEQUENCE</scope>
    <source>
        <strain evidence="5">CHS0354</strain>
    </source>
</reference>
<keyword evidence="6" id="KW-1185">Reference proteome</keyword>
<keyword evidence="2" id="KW-0812">Transmembrane</keyword>
<evidence type="ECO:0000313" key="6">
    <source>
        <dbReference type="Proteomes" id="UP001195483"/>
    </source>
</evidence>
<evidence type="ECO:0008006" key="7">
    <source>
        <dbReference type="Google" id="ProtNLM"/>
    </source>
</evidence>